<evidence type="ECO:0008006" key="7">
    <source>
        <dbReference type="Google" id="ProtNLM"/>
    </source>
</evidence>
<dbReference type="EMBL" id="MFQH01000020">
    <property type="protein sequence ID" value="OGH77965.1"/>
    <property type="molecule type" value="Genomic_DNA"/>
</dbReference>
<keyword evidence="1" id="KW-0808">Transferase</keyword>
<sequence length="350" mass="38021">MICSSPVGIVSYGTHIPSLVVSLSEIEKSHHKPIGSVSAALQVKQKTVPNLDEDTITMAYESALQALERDPNVDKEKIQALFVGSESHPYAVKPSGSVLIEALNLSPYIGMADLQFACKAGTQSLQICFSYVLSGMAQYALAIGSDTAQSKVGDVLEYTAAAGAASFIVGNDSIILKLLATNSYATDTPDFWRRPMEEYPQHTGRFTGEPAYFHHIEASTKKILGETGLKPSDIDFCIFHTPNGIFPRLIAKKLGFTDEQVAPGLIVEKIGNCYAAMTMLALSAVLDVAQKNQKILLTSYGSGAGADSFLFETTELLVEKRNTWHDFVNDKITHGKNVTYSGYINLIDRK</sequence>
<accession>A0A1F6N1U9</accession>
<gene>
    <name evidence="5" type="ORF">A2983_01330</name>
</gene>
<evidence type="ECO:0000259" key="4">
    <source>
        <dbReference type="Pfam" id="PF08541"/>
    </source>
</evidence>
<dbReference type="PANTHER" id="PTHR34069:SF2">
    <property type="entry name" value="BETA-KETOACYL-[ACYL-CARRIER-PROTEIN] SYNTHASE III"/>
    <property type="match status" value="1"/>
</dbReference>
<evidence type="ECO:0000313" key="5">
    <source>
        <dbReference type="EMBL" id="OGH77965.1"/>
    </source>
</evidence>
<dbReference type="SUPFAM" id="SSF53901">
    <property type="entry name" value="Thiolase-like"/>
    <property type="match status" value="2"/>
</dbReference>
<dbReference type="Pfam" id="PF01154">
    <property type="entry name" value="HMG_CoA_synt_N"/>
    <property type="match status" value="1"/>
</dbReference>
<dbReference type="GO" id="GO:0004421">
    <property type="term" value="F:hydroxymethylglutaryl-CoA synthase activity"/>
    <property type="evidence" value="ECO:0007669"/>
    <property type="project" value="InterPro"/>
</dbReference>
<organism evidence="5 6">
    <name type="scientific">Candidatus Magasanikbacteria bacterium RIFCSPLOWO2_01_FULL_40_15</name>
    <dbReference type="NCBI Taxonomy" id="1798686"/>
    <lineage>
        <taxon>Bacteria</taxon>
        <taxon>Candidatus Magasanikiibacteriota</taxon>
    </lineage>
</organism>
<protein>
    <recommendedName>
        <fullName evidence="7">Hydroxymethylglutaryl-CoA synthase</fullName>
    </recommendedName>
</protein>
<dbReference type="GO" id="GO:0044550">
    <property type="term" value="P:secondary metabolite biosynthetic process"/>
    <property type="evidence" value="ECO:0007669"/>
    <property type="project" value="TreeGrafter"/>
</dbReference>
<dbReference type="InterPro" id="IPR016039">
    <property type="entry name" value="Thiolase-like"/>
</dbReference>
<dbReference type="CDD" id="cd00827">
    <property type="entry name" value="init_cond_enzymes"/>
    <property type="match status" value="1"/>
</dbReference>
<dbReference type="InterPro" id="IPR004656">
    <property type="entry name" value="HMG_CoA_Synthase"/>
</dbReference>
<evidence type="ECO:0000259" key="3">
    <source>
        <dbReference type="Pfam" id="PF01154"/>
    </source>
</evidence>
<dbReference type="Pfam" id="PF08541">
    <property type="entry name" value="ACP_syn_III_C"/>
    <property type="match status" value="1"/>
</dbReference>
<feature type="domain" description="Beta-ketoacyl-[acyl-carrier-protein] synthase III C-terminal" evidence="4">
    <location>
        <begin position="225"/>
        <end position="311"/>
    </location>
</feature>
<dbReference type="PANTHER" id="PTHR34069">
    <property type="entry name" value="3-OXOACYL-[ACYL-CARRIER-PROTEIN] SYNTHASE 3"/>
    <property type="match status" value="1"/>
</dbReference>
<evidence type="ECO:0000256" key="2">
    <source>
        <dbReference type="ARBA" id="ARBA00023315"/>
    </source>
</evidence>
<feature type="domain" description="Hydroxymethylglutaryl-coenzyme A synthase N-terminal" evidence="3">
    <location>
        <begin position="7"/>
        <end position="172"/>
    </location>
</feature>
<reference evidence="5 6" key="1">
    <citation type="journal article" date="2016" name="Nat. Commun.">
        <title>Thousands of microbial genomes shed light on interconnected biogeochemical processes in an aquifer system.</title>
        <authorList>
            <person name="Anantharaman K."/>
            <person name="Brown C.T."/>
            <person name="Hug L.A."/>
            <person name="Sharon I."/>
            <person name="Castelle C.J."/>
            <person name="Probst A.J."/>
            <person name="Thomas B.C."/>
            <person name="Singh A."/>
            <person name="Wilkins M.J."/>
            <person name="Karaoz U."/>
            <person name="Brodie E.L."/>
            <person name="Williams K.H."/>
            <person name="Hubbard S.S."/>
            <person name="Banfield J.F."/>
        </authorList>
    </citation>
    <scope>NUCLEOTIDE SEQUENCE [LARGE SCALE GENOMIC DNA]</scope>
</reference>
<dbReference type="AlphaFoldDB" id="A0A1F6N1U9"/>
<evidence type="ECO:0000313" key="6">
    <source>
        <dbReference type="Proteomes" id="UP000177040"/>
    </source>
</evidence>
<name>A0A1F6N1U9_9BACT</name>
<dbReference type="NCBIfam" id="NF003274">
    <property type="entry name" value="PRK04262.1"/>
    <property type="match status" value="1"/>
</dbReference>
<comment type="caution">
    <text evidence="5">The sequence shown here is derived from an EMBL/GenBank/DDBJ whole genome shotgun (WGS) entry which is preliminary data.</text>
</comment>
<dbReference type="InterPro" id="IPR013528">
    <property type="entry name" value="HMG_CoA_synth_N"/>
</dbReference>
<dbReference type="NCBIfam" id="TIGR00748">
    <property type="entry name" value="HMG_CoA_syn_Arc"/>
    <property type="match status" value="1"/>
</dbReference>
<evidence type="ECO:0000256" key="1">
    <source>
        <dbReference type="ARBA" id="ARBA00022679"/>
    </source>
</evidence>
<proteinExistence type="predicted"/>
<dbReference type="InterPro" id="IPR013747">
    <property type="entry name" value="ACP_syn_III_C"/>
</dbReference>
<dbReference type="Proteomes" id="UP000177040">
    <property type="component" value="Unassembled WGS sequence"/>
</dbReference>
<dbReference type="Gene3D" id="3.40.47.10">
    <property type="match status" value="1"/>
</dbReference>
<keyword evidence="2" id="KW-0012">Acyltransferase</keyword>